<reference evidence="1 2" key="1">
    <citation type="submission" date="2020-10" db="EMBL/GenBank/DDBJ databases">
        <title>Wide distribution of Phycisphaera-like planctomycetes from WD2101 soil group in peatlands and genome analysis of the first cultivated representative.</title>
        <authorList>
            <person name="Dedysh S.N."/>
            <person name="Beletsky A.V."/>
            <person name="Ivanova A."/>
            <person name="Kulichevskaya I.S."/>
            <person name="Suzina N.E."/>
            <person name="Philippov D.A."/>
            <person name="Rakitin A.L."/>
            <person name="Mardanov A.V."/>
            <person name="Ravin N.V."/>
        </authorList>
    </citation>
    <scope>NUCLEOTIDE SEQUENCE [LARGE SCALE GENOMIC DNA]</scope>
    <source>
        <strain evidence="1 2">M1803</strain>
    </source>
</reference>
<accession>A0A7M2WQB3</accession>
<organism evidence="1 2">
    <name type="scientific">Humisphaera borealis</name>
    <dbReference type="NCBI Taxonomy" id="2807512"/>
    <lineage>
        <taxon>Bacteria</taxon>
        <taxon>Pseudomonadati</taxon>
        <taxon>Planctomycetota</taxon>
        <taxon>Phycisphaerae</taxon>
        <taxon>Tepidisphaerales</taxon>
        <taxon>Tepidisphaeraceae</taxon>
        <taxon>Humisphaera</taxon>
    </lineage>
</organism>
<dbReference type="AlphaFoldDB" id="A0A7M2WQB3"/>
<evidence type="ECO:0000313" key="1">
    <source>
        <dbReference type="EMBL" id="QOV87717.1"/>
    </source>
</evidence>
<dbReference type="EMBL" id="CP063458">
    <property type="protein sequence ID" value="QOV87717.1"/>
    <property type="molecule type" value="Genomic_DNA"/>
</dbReference>
<dbReference type="KEGG" id="hbs:IPV69_15645"/>
<sequence length="102" mass="11207">MPFEFKTGTSLKVTINKAVKREAARKTLERLFLADKAVSGPIAAREKNFADKPKRRGGRIWTKRPNKVHPDIVQGKVATIKATPQVLKDLGSVADIIEVTAA</sequence>
<dbReference type="Proteomes" id="UP000593765">
    <property type="component" value="Chromosome"/>
</dbReference>
<protein>
    <submittedName>
        <fullName evidence="1">Uncharacterized protein</fullName>
    </submittedName>
</protein>
<dbReference type="RefSeq" id="WP_206290627.1">
    <property type="nucleotide sequence ID" value="NZ_CP063458.1"/>
</dbReference>
<keyword evidence="2" id="KW-1185">Reference proteome</keyword>
<gene>
    <name evidence="1" type="ORF">IPV69_15645</name>
</gene>
<evidence type="ECO:0000313" key="2">
    <source>
        <dbReference type="Proteomes" id="UP000593765"/>
    </source>
</evidence>
<name>A0A7M2WQB3_9BACT</name>
<proteinExistence type="predicted"/>